<protein>
    <recommendedName>
        <fullName evidence="3">Orphan protein</fullName>
    </recommendedName>
</protein>
<accession>A0A975DKH1</accession>
<evidence type="ECO:0000313" key="2">
    <source>
        <dbReference type="Proteomes" id="UP000664904"/>
    </source>
</evidence>
<gene>
    <name evidence="1" type="ORF">J5O05_06675</name>
</gene>
<dbReference type="Proteomes" id="UP000664904">
    <property type="component" value="Chromosome"/>
</dbReference>
<dbReference type="EMBL" id="CP072133">
    <property type="protein sequence ID" value="QTH72862.1"/>
    <property type="molecule type" value="Genomic_DNA"/>
</dbReference>
<name>A0A975DKH1_9GAMM</name>
<dbReference type="RefSeq" id="WP_208844485.1">
    <property type="nucleotide sequence ID" value="NZ_CP072133.1"/>
</dbReference>
<proteinExistence type="predicted"/>
<evidence type="ECO:0000313" key="1">
    <source>
        <dbReference type="EMBL" id="QTH72862.1"/>
    </source>
</evidence>
<reference evidence="1" key="1">
    <citation type="submission" date="2021-03" db="EMBL/GenBank/DDBJ databases">
        <title>Complete Genome of Pseudoalteromonas xiamenensis STKMTI.2, a new potential marine bacterium producing anti-Vibrio compounds.</title>
        <authorList>
            <person name="Handayani D.P."/>
            <person name="Isnansetyo A."/>
            <person name="Istiqomah I."/>
            <person name="Jumina J."/>
        </authorList>
    </citation>
    <scope>NUCLEOTIDE SEQUENCE</scope>
    <source>
        <strain evidence="1">STKMTI.2</strain>
    </source>
</reference>
<dbReference type="AlphaFoldDB" id="A0A975DKH1"/>
<organism evidence="1 2">
    <name type="scientific">Pseudoalteromonas xiamenensis</name>
    <dbReference type="NCBI Taxonomy" id="882626"/>
    <lineage>
        <taxon>Bacteria</taxon>
        <taxon>Pseudomonadati</taxon>
        <taxon>Pseudomonadota</taxon>
        <taxon>Gammaproteobacteria</taxon>
        <taxon>Alteromonadales</taxon>
        <taxon>Pseudoalteromonadaceae</taxon>
        <taxon>Pseudoalteromonas</taxon>
    </lineage>
</organism>
<dbReference type="KEGG" id="pxi:J5O05_06675"/>
<evidence type="ECO:0008006" key="3">
    <source>
        <dbReference type="Google" id="ProtNLM"/>
    </source>
</evidence>
<sequence length="264" mass="29250">MLDLFTKKPLIDDDELAFIADTFVWAATHLDGEYFLHETQIITPSGQFFPEQVSSIEEMAITVFKRVVDYAGLSHWPLTLVSPADARAQTLPRLQVTNRLRGSRSEVYSENGALIPFSFNPQQINQPEDLVASYAVGLAHLLVAAVNQQQGALPPGGPEKLPQACDVIAVFLGFGVMLSNTAYQFKGGCGSCYNPYANRQAALTEAQTVFAHALISHFKPEQRSNTYLKPHLRGQFKQAKSQLKRYMNTSSHPLLLAMESKQHA</sequence>
<keyword evidence="2" id="KW-1185">Reference proteome</keyword>